<dbReference type="Ensembl" id="ENSOANT00000047792.1">
    <property type="protein sequence ID" value="ENSOANP00000044345.1"/>
    <property type="gene ID" value="ENSOANG00000036939.1"/>
</dbReference>
<gene>
    <name evidence="13" type="primary">LOC114806489</name>
</gene>
<dbReference type="GO" id="GO:0004930">
    <property type="term" value="F:G protein-coupled receptor activity"/>
    <property type="evidence" value="ECO:0000318"/>
    <property type="project" value="GO_Central"/>
</dbReference>
<dbReference type="Gene3D" id="1.20.1070.10">
    <property type="entry name" value="Rhodopsin 7-helix transmembrane proteins"/>
    <property type="match status" value="2"/>
</dbReference>
<evidence type="ECO:0000256" key="8">
    <source>
        <dbReference type="ARBA" id="ARBA00057881"/>
    </source>
</evidence>
<dbReference type="InParanoid" id="A0A6I8NTR4"/>
<feature type="transmembrane region" description="Helical" evidence="11">
    <location>
        <begin position="212"/>
        <end position="236"/>
    </location>
</feature>
<reference evidence="13" key="2">
    <citation type="submission" date="2025-08" db="UniProtKB">
        <authorList>
            <consortium name="Ensembl"/>
        </authorList>
    </citation>
    <scope>IDENTIFICATION</scope>
    <source>
        <strain evidence="13">Glennie</strain>
    </source>
</reference>
<keyword evidence="4" id="KW-0970">Cilium biogenesis/degradation</keyword>
<feature type="transmembrane region" description="Helical" evidence="11">
    <location>
        <begin position="105"/>
        <end position="130"/>
    </location>
</feature>
<organism evidence="13 14">
    <name type="scientific">Ornithorhynchus anatinus</name>
    <name type="common">Duckbill platypus</name>
    <dbReference type="NCBI Taxonomy" id="9258"/>
    <lineage>
        <taxon>Eukaryota</taxon>
        <taxon>Metazoa</taxon>
        <taxon>Chordata</taxon>
        <taxon>Craniata</taxon>
        <taxon>Vertebrata</taxon>
        <taxon>Euteleostomi</taxon>
        <taxon>Mammalia</taxon>
        <taxon>Monotremata</taxon>
        <taxon>Ornithorhynchidae</taxon>
        <taxon>Ornithorhynchus</taxon>
    </lineage>
</organism>
<dbReference type="InterPro" id="IPR017452">
    <property type="entry name" value="GPCR_Rhodpsn_7TM"/>
</dbReference>
<keyword evidence="6 11" id="KW-0472">Membrane</keyword>
<feature type="transmembrane region" description="Helical" evidence="11">
    <location>
        <begin position="354"/>
        <end position="376"/>
    </location>
</feature>
<keyword evidence="7" id="KW-0675">Receptor</keyword>
<proteinExistence type="predicted"/>
<keyword evidence="14" id="KW-1185">Reference proteome</keyword>
<feature type="compositionally biased region" description="Basic residues" evidence="10">
    <location>
        <begin position="238"/>
        <end position="259"/>
    </location>
</feature>
<dbReference type="GO" id="GO:0032870">
    <property type="term" value="P:cellular response to hormone stimulus"/>
    <property type="evidence" value="ECO:0000318"/>
    <property type="project" value="GO_Central"/>
</dbReference>
<evidence type="ECO:0000259" key="12">
    <source>
        <dbReference type="PROSITE" id="PS50262"/>
    </source>
</evidence>
<feature type="transmembrane region" description="Helical" evidence="11">
    <location>
        <begin position="38"/>
        <end position="62"/>
    </location>
</feature>
<dbReference type="SUPFAM" id="SSF81321">
    <property type="entry name" value="Family A G protein-coupled receptor-like"/>
    <property type="match status" value="1"/>
</dbReference>
<feature type="compositionally biased region" description="Basic and acidic residues" evidence="10">
    <location>
        <begin position="419"/>
        <end position="440"/>
    </location>
</feature>
<dbReference type="FunFam" id="1.20.1070.10:FF:000084">
    <property type="entry name" value="Probable G-protein coupled receptor 22"/>
    <property type="match status" value="1"/>
</dbReference>
<keyword evidence="5 11" id="KW-1133">Transmembrane helix</keyword>
<dbReference type="FunFam" id="1.20.1070.10:FF:000116">
    <property type="entry name" value="probable G-protein coupled receptor 22"/>
    <property type="match status" value="1"/>
</dbReference>
<protein>
    <recommendedName>
        <fullName evidence="9">G-protein coupled receptor 22</fullName>
    </recommendedName>
</protein>
<reference evidence="13 14" key="1">
    <citation type="journal article" date="2008" name="Nature">
        <title>Genome analysis of the platypus reveals unique signatures of evolution.</title>
        <authorList>
            <person name="Warren W.C."/>
            <person name="Hillier L.W."/>
            <person name="Marshall Graves J.A."/>
            <person name="Birney E."/>
            <person name="Ponting C.P."/>
            <person name="Grutzner F."/>
            <person name="Belov K."/>
            <person name="Miller W."/>
            <person name="Clarke L."/>
            <person name="Chinwalla A.T."/>
            <person name="Yang S.P."/>
            <person name="Heger A."/>
            <person name="Locke D.P."/>
            <person name="Miethke P."/>
            <person name="Waters P.D."/>
            <person name="Veyrunes F."/>
            <person name="Fulton L."/>
            <person name="Fulton B."/>
            <person name="Graves T."/>
            <person name="Wallis J."/>
            <person name="Puente X.S."/>
            <person name="Lopez-Otin C."/>
            <person name="Ordonez G.R."/>
            <person name="Eichler E.E."/>
            <person name="Chen L."/>
            <person name="Cheng Z."/>
            <person name="Deakin J.E."/>
            <person name="Alsop A."/>
            <person name="Thompson K."/>
            <person name="Kirby P."/>
            <person name="Papenfuss A.T."/>
            <person name="Wakefield M.J."/>
            <person name="Olender T."/>
            <person name="Lancet D."/>
            <person name="Huttley G.A."/>
            <person name="Smit A.F."/>
            <person name="Pask A."/>
            <person name="Temple-Smith P."/>
            <person name="Batzer M.A."/>
            <person name="Walker J.A."/>
            <person name="Konkel M.K."/>
            <person name="Harris R.S."/>
            <person name="Whittington C.M."/>
            <person name="Wong E.S."/>
            <person name="Gemmell N.J."/>
            <person name="Buschiazzo E."/>
            <person name="Vargas Jentzsch I.M."/>
            <person name="Merkel A."/>
            <person name="Schmitz J."/>
            <person name="Zemann A."/>
            <person name="Churakov G."/>
            <person name="Kriegs J.O."/>
            <person name="Brosius J."/>
            <person name="Murchison E.P."/>
            <person name="Sachidanandam R."/>
            <person name="Smith C."/>
            <person name="Hannon G.J."/>
            <person name="Tsend-Ayush E."/>
            <person name="McMillan D."/>
            <person name="Attenborough R."/>
            <person name="Rens W."/>
            <person name="Ferguson-Smith M."/>
            <person name="Lefevre C.M."/>
            <person name="Sharp J.A."/>
            <person name="Nicholas K.R."/>
            <person name="Ray D.A."/>
            <person name="Kube M."/>
            <person name="Reinhardt R."/>
            <person name="Pringle T.H."/>
            <person name="Taylor J."/>
            <person name="Jones R.C."/>
            <person name="Nixon B."/>
            <person name="Dacheux J.L."/>
            <person name="Niwa H."/>
            <person name="Sekita Y."/>
            <person name="Huang X."/>
            <person name="Stark A."/>
            <person name="Kheradpour P."/>
            <person name="Kellis M."/>
            <person name="Flicek P."/>
            <person name="Chen Y."/>
            <person name="Webber C."/>
            <person name="Hardison R."/>
            <person name="Nelson J."/>
            <person name="Hallsworth-Pepin K."/>
            <person name="Delehaunty K."/>
            <person name="Markovic C."/>
            <person name="Minx P."/>
            <person name="Feng Y."/>
            <person name="Kremitzki C."/>
            <person name="Mitreva M."/>
            <person name="Glasscock J."/>
            <person name="Wylie T."/>
            <person name="Wohldmann P."/>
            <person name="Thiru P."/>
            <person name="Nhan M.N."/>
            <person name="Pohl C.S."/>
            <person name="Smith S.M."/>
            <person name="Hou S."/>
            <person name="Nefedov M."/>
            <person name="de Jong P.J."/>
            <person name="Renfree M.B."/>
            <person name="Mardis E.R."/>
            <person name="Wilson R.K."/>
        </authorList>
    </citation>
    <scope>NUCLEOTIDE SEQUENCE [LARGE SCALE GENOMIC DNA]</scope>
    <source>
        <strain evidence="13 14">Glennie</strain>
    </source>
</reference>
<dbReference type="GO" id="GO:0007186">
    <property type="term" value="P:G protein-coupled receptor signaling pathway"/>
    <property type="evidence" value="ECO:0000318"/>
    <property type="project" value="GO_Central"/>
</dbReference>
<evidence type="ECO:0000313" key="13">
    <source>
        <dbReference type="Ensembl" id="ENSOANP00000044345.1"/>
    </source>
</evidence>
<dbReference type="PRINTS" id="PR00237">
    <property type="entry name" value="GPCRRHODOPSN"/>
</dbReference>
<evidence type="ECO:0000256" key="5">
    <source>
        <dbReference type="ARBA" id="ARBA00022989"/>
    </source>
</evidence>
<feature type="domain" description="G-protein coupled receptors family 1 profile" evidence="12">
    <location>
        <begin position="52"/>
        <end position="374"/>
    </location>
</feature>
<dbReference type="OMA" id="WAPISIA"/>
<comment type="function">
    <text evidence="8">Orphan G-protein coupled receptor. Seems to act through a G(i)/G(o) mediated pathway. May be involved in ciliogenesis.</text>
</comment>
<evidence type="ECO:0000256" key="2">
    <source>
        <dbReference type="ARBA" id="ARBA00022475"/>
    </source>
</evidence>
<dbReference type="PROSITE" id="PS50262">
    <property type="entry name" value="G_PROTEIN_RECEP_F1_2"/>
    <property type="match status" value="1"/>
</dbReference>
<dbReference type="PANTHER" id="PTHR24241:SF127">
    <property type="entry name" value="G-PROTEIN COUPLED RECEPTOR 22-RELATED"/>
    <property type="match status" value="1"/>
</dbReference>
<evidence type="ECO:0000313" key="14">
    <source>
        <dbReference type="Proteomes" id="UP000002279"/>
    </source>
</evidence>
<reference evidence="13" key="3">
    <citation type="submission" date="2025-09" db="UniProtKB">
        <authorList>
            <consortium name="Ensembl"/>
        </authorList>
    </citation>
    <scope>IDENTIFICATION</scope>
    <source>
        <strain evidence="13">Glennie</strain>
    </source>
</reference>
<evidence type="ECO:0000256" key="4">
    <source>
        <dbReference type="ARBA" id="ARBA00022794"/>
    </source>
</evidence>
<dbReference type="GO" id="GO:0030030">
    <property type="term" value="P:cell projection organization"/>
    <property type="evidence" value="ECO:0007669"/>
    <property type="project" value="UniProtKB-KW"/>
</dbReference>
<feature type="transmembrane region" description="Helical" evidence="11">
    <location>
        <begin position="151"/>
        <end position="171"/>
    </location>
</feature>
<evidence type="ECO:0000256" key="11">
    <source>
        <dbReference type="SAM" id="Phobius"/>
    </source>
</evidence>
<sequence>MESVMEPDLYSPVLETGDGANEEAGWALPFPLGFQVSLAGFLVLEIVLGFGSNLTVLVLYCAQTSLVDSVSNMVTVNLHVLDTLICLLCVPLTVAVLLLPRGRQGALLCSFHEACVTFSGVATAVSVLVISLDRYDMSVRPARRVLTPPRALLLLAGAWLLSLATFFIPFLEGELAAAATGPHNRTLPCMGGGPARAVGLAAHCHLLVQIPAFLAALAVMLVTYARILQALSLGIGARRPRRSQRRPNKRQRRRRRRRGGAGAGAGGEGPGGPGGEIRGLAQIPPAPAPALQTSVSVIIALRRAVRRHRDRRERQRRVFRMSLLIVSSFLGCWAPLSVGNLLVLCLGPSERLGQLRLCFLAAAYGTTVLHPLLYAFTRQKLRRALRGQGKRRAVSALQADRAPGAGVLHHAWVGPRKGRAAERPPTSEETDRCLAEPGKS</sequence>
<feature type="transmembrane region" description="Helical" evidence="11">
    <location>
        <begin position="318"/>
        <end position="342"/>
    </location>
</feature>
<keyword evidence="2" id="KW-1003">Cell membrane</keyword>
<evidence type="ECO:0000256" key="3">
    <source>
        <dbReference type="ARBA" id="ARBA00022692"/>
    </source>
</evidence>
<feature type="transmembrane region" description="Helical" evidence="11">
    <location>
        <begin position="74"/>
        <end position="99"/>
    </location>
</feature>
<dbReference type="Pfam" id="PF00001">
    <property type="entry name" value="7tm_1"/>
    <property type="match status" value="1"/>
</dbReference>
<evidence type="ECO:0000256" key="10">
    <source>
        <dbReference type="SAM" id="MobiDB-lite"/>
    </source>
</evidence>
<dbReference type="CDD" id="cd00637">
    <property type="entry name" value="7tm_classA_rhodopsin-like"/>
    <property type="match status" value="1"/>
</dbReference>
<evidence type="ECO:0000256" key="6">
    <source>
        <dbReference type="ARBA" id="ARBA00023136"/>
    </source>
</evidence>
<dbReference type="GeneTree" id="ENSGT01130000278263"/>
<evidence type="ECO:0000256" key="1">
    <source>
        <dbReference type="ARBA" id="ARBA00004651"/>
    </source>
</evidence>
<dbReference type="InterPro" id="IPR000276">
    <property type="entry name" value="GPCR_Rhodpsn"/>
</dbReference>
<accession>A0A6I8NTR4</accession>
<dbReference type="PANTHER" id="PTHR24241">
    <property type="entry name" value="NEUROPEPTIDE RECEPTOR-RELATED G-PROTEIN COUPLED RECEPTOR"/>
    <property type="match status" value="1"/>
</dbReference>
<dbReference type="Bgee" id="ENSOANG00000036939">
    <property type="expression patterns" value="Expressed in brain and 3 other cell types or tissues"/>
</dbReference>
<dbReference type="GO" id="GO:0005886">
    <property type="term" value="C:plasma membrane"/>
    <property type="evidence" value="ECO:0000318"/>
    <property type="project" value="GO_Central"/>
</dbReference>
<evidence type="ECO:0000256" key="7">
    <source>
        <dbReference type="ARBA" id="ARBA00023170"/>
    </source>
</evidence>
<feature type="region of interest" description="Disordered" evidence="10">
    <location>
        <begin position="238"/>
        <end position="279"/>
    </location>
</feature>
<feature type="compositionally biased region" description="Gly residues" evidence="10">
    <location>
        <begin position="260"/>
        <end position="277"/>
    </location>
</feature>
<dbReference type="AlphaFoldDB" id="A0A6I8NTR4"/>
<evidence type="ECO:0000256" key="9">
    <source>
        <dbReference type="ARBA" id="ARBA00070815"/>
    </source>
</evidence>
<keyword evidence="3 11" id="KW-0812">Transmembrane</keyword>
<name>A0A6I8NTR4_ORNAN</name>
<dbReference type="Proteomes" id="UP000002279">
    <property type="component" value="Chromosome X1"/>
</dbReference>
<comment type="subcellular location">
    <subcellularLocation>
        <location evidence="1">Cell membrane</location>
        <topology evidence="1">Multi-pass membrane protein</topology>
    </subcellularLocation>
</comment>
<feature type="region of interest" description="Disordered" evidence="10">
    <location>
        <begin position="416"/>
        <end position="440"/>
    </location>
</feature>